<sequence>MTGRLRISRTEDYELLVRGLKRYADLASHTQPRRADRISMTTLLEKRRKLKLNSNAAHLARLISNISCRRTLQEDLYRYRRKKLSGAAQESSSTKKCRWNLCDYSVQLSSLMNEDGVTKASSHDMELITEKICTNLFHFTSPVSDPVFSTGEKLPGILPSKVELGRRRKAEWAAFGPLKKATD</sequence>
<proteinExistence type="predicted"/>
<reference evidence="1" key="1">
    <citation type="submission" date="2021-06" db="EMBL/GenBank/DDBJ databases">
        <title>Parelaphostrongylus tenuis whole genome reference sequence.</title>
        <authorList>
            <person name="Garwood T.J."/>
            <person name="Larsen P.A."/>
            <person name="Fountain-Jones N.M."/>
            <person name="Garbe J.R."/>
            <person name="Macchietto M.G."/>
            <person name="Kania S.A."/>
            <person name="Gerhold R.W."/>
            <person name="Richards J.E."/>
            <person name="Wolf T.M."/>
        </authorList>
    </citation>
    <scope>NUCLEOTIDE SEQUENCE</scope>
    <source>
        <strain evidence="1">MNPRO001-30</strain>
        <tissue evidence="1">Meninges</tissue>
    </source>
</reference>
<organism evidence="1 2">
    <name type="scientific">Parelaphostrongylus tenuis</name>
    <name type="common">Meningeal worm</name>
    <dbReference type="NCBI Taxonomy" id="148309"/>
    <lineage>
        <taxon>Eukaryota</taxon>
        <taxon>Metazoa</taxon>
        <taxon>Ecdysozoa</taxon>
        <taxon>Nematoda</taxon>
        <taxon>Chromadorea</taxon>
        <taxon>Rhabditida</taxon>
        <taxon>Rhabditina</taxon>
        <taxon>Rhabditomorpha</taxon>
        <taxon>Strongyloidea</taxon>
        <taxon>Metastrongylidae</taxon>
        <taxon>Parelaphostrongylus</taxon>
    </lineage>
</organism>
<dbReference type="EMBL" id="JAHQIW010000046">
    <property type="protein sequence ID" value="KAJ1345645.1"/>
    <property type="molecule type" value="Genomic_DNA"/>
</dbReference>
<protein>
    <submittedName>
        <fullName evidence="1">Uncharacterized protein</fullName>
    </submittedName>
</protein>
<gene>
    <name evidence="1" type="ORF">KIN20_000223</name>
</gene>
<name>A0AAD5LS60_PARTN</name>
<dbReference type="Proteomes" id="UP001196413">
    <property type="component" value="Unassembled WGS sequence"/>
</dbReference>
<comment type="caution">
    <text evidence="1">The sequence shown here is derived from an EMBL/GenBank/DDBJ whole genome shotgun (WGS) entry which is preliminary data.</text>
</comment>
<evidence type="ECO:0000313" key="2">
    <source>
        <dbReference type="Proteomes" id="UP001196413"/>
    </source>
</evidence>
<dbReference type="AlphaFoldDB" id="A0AAD5LS60"/>
<keyword evidence="2" id="KW-1185">Reference proteome</keyword>
<evidence type="ECO:0000313" key="1">
    <source>
        <dbReference type="EMBL" id="KAJ1345645.1"/>
    </source>
</evidence>
<accession>A0AAD5LS60</accession>